<organism evidence="3 4">
    <name type="scientific">Kocuria coralli</name>
    <dbReference type="NCBI Taxonomy" id="1461025"/>
    <lineage>
        <taxon>Bacteria</taxon>
        <taxon>Bacillati</taxon>
        <taxon>Actinomycetota</taxon>
        <taxon>Actinomycetes</taxon>
        <taxon>Micrococcales</taxon>
        <taxon>Micrococcaceae</taxon>
        <taxon>Kocuria</taxon>
    </lineage>
</organism>
<feature type="compositionally biased region" description="Basic residues" evidence="1">
    <location>
        <begin position="1"/>
        <end position="13"/>
    </location>
</feature>
<dbReference type="AlphaFoldDB" id="A0A5J5L1R9"/>
<dbReference type="EMBL" id="SZWF01000002">
    <property type="protein sequence ID" value="KAA9395155.1"/>
    <property type="molecule type" value="Genomic_DNA"/>
</dbReference>
<keyword evidence="2" id="KW-0472">Membrane</keyword>
<dbReference type="OrthoDB" id="10000947at2"/>
<name>A0A5J5L1R9_9MICC</name>
<evidence type="ECO:0000313" key="4">
    <source>
        <dbReference type="Proteomes" id="UP000325957"/>
    </source>
</evidence>
<comment type="caution">
    <text evidence="3">The sequence shown here is derived from an EMBL/GenBank/DDBJ whole genome shotgun (WGS) entry which is preliminary data.</text>
</comment>
<accession>A0A5J5L1R9</accession>
<keyword evidence="2" id="KW-0812">Transmembrane</keyword>
<reference evidence="3 4" key="1">
    <citation type="submission" date="2019-05" db="EMBL/GenBank/DDBJ databases">
        <title>Kocuria coralli sp. nov., a novel actinobacterium isolated from coral reef seawater.</title>
        <authorList>
            <person name="Li J."/>
        </authorList>
    </citation>
    <scope>NUCLEOTIDE SEQUENCE [LARGE SCALE GENOMIC DNA]</scope>
    <source>
        <strain evidence="3 4">SCSIO 13007</strain>
    </source>
</reference>
<protein>
    <submittedName>
        <fullName evidence="3">Uncharacterized protein</fullName>
    </submittedName>
</protein>
<keyword evidence="2" id="KW-1133">Transmembrane helix</keyword>
<gene>
    <name evidence="3" type="ORF">FCK90_01715</name>
</gene>
<evidence type="ECO:0000313" key="3">
    <source>
        <dbReference type="EMBL" id="KAA9395155.1"/>
    </source>
</evidence>
<evidence type="ECO:0000256" key="1">
    <source>
        <dbReference type="SAM" id="MobiDB-lite"/>
    </source>
</evidence>
<feature type="compositionally biased region" description="Basic and acidic residues" evidence="1">
    <location>
        <begin position="34"/>
        <end position="46"/>
    </location>
</feature>
<sequence>MSKKRNSSARRGGKASPRQGAHHQQPGAPDDSVQEARRRAMRKTAEEPGNPGPSEVPPESGRKPQDEVRPGLFPPSRRPPRDPDRKPWETYACMVMAVVIVFLLPDWRDPENPWPAWFRVAPLAFGVLGALFALLDKRRRLAAISAGTGAVLFVGLLLALALLRGR</sequence>
<feature type="transmembrane region" description="Helical" evidence="2">
    <location>
        <begin position="116"/>
        <end position="135"/>
    </location>
</feature>
<dbReference type="Proteomes" id="UP000325957">
    <property type="component" value="Unassembled WGS sequence"/>
</dbReference>
<evidence type="ECO:0000256" key="2">
    <source>
        <dbReference type="SAM" id="Phobius"/>
    </source>
</evidence>
<feature type="compositionally biased region" description="Basic and acidic residues" evidence="1">
    <location>
        <begin position="60"/>
        <end position="69"/>
    </location>
</feature>
<feature type="region of interest" description="Disordered" evidence="1">
    <location>
        <begin position="1"/>
        <end position="85"/>
    </location>
</feature>
<feature type="transmembrane region" description="Helical" evidence="2">
    <location>
        <begin position="142"/>
        <end position="163"/>
    </location>
</feature>
<proteinExistence type="predicted"/>
<dbReference type="RefSeq" id="WP_158032586.1">
    <property type="nucleotide sequence ID" value="NZ_ML708611.1"/>
</dbReference>
<keyword evidence="4" id="KW-1185">Reference proteome</keyword>
<feature type="transmembrane region" description="Helical" evidence="2">
    <location>
        <begin position="88"/>
        <end position="104"/>
    </location>
</feature>